<protein>
    <submittedName>
        <fullName evidence="2">Uncharacterized protein</fullName>
    </submittedName>
</protein>
<dbReference type="InterPro" id="IPR044985">
    <property type="entry name" value="YceD_plant"/>
</dbReference>
<organism evidence="2 3">
    <name type="scientific">Arachis hypogaea</name>
    <name type="common">Peanut</name>
    <dbReference type="NCBI Taxonomy" id="3818"/>
    <lineage>
        <taxon>Eukaryota</taxon>
        <taxon>Viridiplantae</taxon>
        <taxon>Streptophyta</taxon>
        <taxon>Embryophyta</taxon>
        <taxon>Tracheophyta</taxon>
        <taxon>Spermatophyta</taxon>
        <taxon>Magnoliopsida</taxon>
        <taxon>eudicotyledons</taxon>
        <taxon>Gunneridae</taxon>
        <taxon>Pentapetalae</taxon>
        <taxon>rosids</taxon>
        <taxon>fabids</taxon>
        <taxon>Fabales</taxon>
        <taxon>Fabaceae</taxon>
        <taxon>Papilionoideae</taxon>
        <taxon>50 kb inversion clade</taxon>
        <taxon>dalbergioids sensu lato</taxon>
        <taxon>Dalbergieae</taxon>
        <taxon>Pterocarpus clade</taxon>
        <taxon>Arachis</taxon>
    </lineage>
</organism>
<dbReference type="PANTHER" id="PTHR37734:SF1">
    <property type="entry name" value="LARGE RIBOSOMAL RNA SUBUNIT ACCUMULATION PROTEIN YCED HOMOLOG 2, CHLOROPLASTIC"/>
    <property type="match status" value="1"/>
</dbReference>
<accession>A0A444X6U0</accession>
<dbReference type="PANTHER" id="PTHR37734">
    <property type="entry name" value="LARGE RIBOSOMAL RNA SUBUNIT ACCUMULATION PROTEIN YCED HOMOLOG 2, CHLOROPLASTIC"/>
    <property type="match status" value="1"/>
</dbReference>
<dbReference type="EMBL" id="SDMP01000020">
    <property type="protein sequence ID" value="RYQ85389.1"/>
    <property type="molecule type" value="Genomic_DNA"/>
</dbReference>
<dbReference type="AlphaFoldDB" id="A0A444X6U0"/>
<dbReference type="Proteomes" id="UP000289738">
    <property type="component" value="Chromosome B10"/>
</dbReference>
<comment type="caution">
    <text evidence="2">The sequence shown here is derived from an EMBL/GenBank/DDBJ whole genome shotgun (WGS) entry which is preliminary data.</text>
</comment>
<proteinExistence type="predicted"/>
<evidence type="ECO:0000256" key="1">
    <source>
        <dbReference type="SAM" id="MobiDB-lite"/>
    </source>
</evidence>
<sequence length="227" mass="25648">MPNTQPTPLSLSLKNPTQYPKPPSKFERSPQPPSIFKVIAELFSSGRGCCRRRRGQTVGAASRVEALLVPVPLLSSQEGLRELGASPSRRVGRSWSLRALSLSLSLSELNVPLRSLSRSLSELSLVPPLPSVPIPPSPSLPFLSRRWLLHFDFVINYHGILRVGNWQERKQGDGRYHGDWTSNYDVSLQDLQLQDLIDDNEQHKDAQLFIKLNIQKVVPEYFILMFE</sequence>
<name>A0A444X6U0_ARAHY</name>
<feature type="region of interest" description="Disordered" evidence="1">
    <location>
        <begin position="1"/>
        <end position="31"/>
    </location>
</feature>
<keyword evidence="3" id="KW-1185">Reference proteome</keyword>
<reference evidence="2 3" key="1">
    <citation type="submission" date="2019-01" db="EMBL/GenBank/DDBJ databases">
        <title>Sequencing of cultivated peanut Arachis hypogaea provides insights into genome evolution and oil improvement.</title>
        <authorList>
            <person name="Chen X."/>
        </authorList>
    </citation>
    <scope>NUCLEOTIDE SEQUENCE [LARGE SCALE GENOMIC DNA]</scope>
    <source>
        <strain evidence="3">cv. Fuhuasheng</strain>
        <tissue evidence="2">Leaves</tissue>
    </source>
</reference>
<evidence type="ECO:0000313" key="3">
    <source>
        <dbReference type="Proteomes" id="UP000289738"/>
    </source>
</evidence>
<feature type="compositionally biased region" description="Polar residues" evidence="1">
    <location>
        <begin position="1"/>
        <end position="18"/>
    </location>
</feature>
<gene>
    <name evidence="2" type="ORF">Ahy_B10g104942</name>
</gene>
<evidence type="ECO:0000313" key="2">
    <source>
        <dbReference type="EMBL" id="RYQ85389.1"/>
    </source>
</evidence>